<evidence type="ECO:0000313" key="2">
    <source>
        <dbReference type="Proteomes" id="UP000003316"/>
    </source>
</evidence>
<gene>
    <name evidence="1" type="ORF">SMSK597_0215</name>
</gene>
<evidence type="ECO:0000313" key="1">
    <source>
        <dbReference type="EMBL" id="EFO01243.1"/>
    </source>
</evidence>
<name>E1LQI2_STRMT</name>
<accession>E1LQI2</accession>
<dbReference type="EMBL" id="AEDV01000012">
    <property type="protein sequence ID" value="EFO01243.1"/>
    <property type="molecule type" value="Genomic_DNA"/>
</dbReference>
<comment type="caution">
    <text evidence="1">The sequence shown here is derived from an EMBL/GenBank/DDBJ whole genome shotgun (WGS) entry which is preliminary data.</text>
</comment>
<reference evidence="1 2" key="1">
    <citation type="submission" date="2010-09" db="EMBL/GenBank/DDBJ databases">
        <authorList>
            <person name="Daugherty S.C."/>
            <person name="Tallon L.J."/>
            <person name="Jones K.M."/>
            <person name="Liu X."/>
            <person name="Kilian M."/>
            <person name="Tettelin H."/>
        </authorList>
    </citation>
    <scope>NUCLEOTIDE SEQUENCE [LARGE SCALE GENOMIC DNA]</scope>
    <source>
        <strain evidence="1 2">SK597</strain>
    </source>
</reference>
<dbReference type="RefSeq" id="WP_004237423.1">
    <property type="nucleotide sequence ID" value="NZ_AEDV01000012.1"/>
</dbReference>
<protein>
    <submittedName>
        <fullName evidence="1">Uncharacterized protein</fullName>
    </submittedName>
</protein>
<proteinExistence type="predicted"/>
<dbReference type="Proteomes" id="UP000003316">
    <property type="component" value="Unassembled WGS sequence"/>
</dbReference>
<dbReference type="AlphaFoldDB" id="E1LQI2"/>
<sequence>MGVILHSVPQDTEMMELLLKIQKHPQHKMIVHKVMEIFELSQDR</sequence>
<organism evidence="1 2">
    <name type="scientific">Streptococcus mitis SK597</name>
    <dbReference type="NCBI Taxonomy" id="585204"/>
    <lineage>
        <taxon>Bacteria</taxon>
        <taxon>Bacillati</taxon>
        <taxon>Bacillota</taxon>
        <taxon>Bacilli</taxon>
        <taxon>Lactobacillales</taxon>
        <taxon>Streptococcaceae</taxon>
        <taxon>Streptococcus</taxon>
        <taxon>Streptococcus mitis group</taxon>
    </lineage>
</organism>